<comment type="caution">
    <text evidence="2">The sequence shown here is derived from an EMBL/GenBank/DDBJ whole genome shotgun (WGS) entry which is preliminary data.</text>
</comment>
<dbReference type="InterPro" id="IPR025115">
    <property type="entry name" value="DUF4034"/>
</dbReference>
<dbReference type="EMBL" id="RSUZ01000014">
    <property type="protein sequence ID" value="MIV64196.1"/>
    <property type="molecule type" value="Genomic_DNA"/>
</dbReference>
<sequence>MAIEQQAIGYTVSGDWAKLDAMIQEYNNDFPTTSGGTHKLIVAWGGIYGLYSGDVSDKGISDVAKQWLKARPNSTGVRMLQATVFNAKASHLRGEGAASTVASDVWPKYTRLMEQEKAFLLKNKDIADKDATWYQEMEVVARNLGDKELLYSTLEEGSKKYPTYQNIYLQAMEGRLPKWGGSPEEVEKIARMAAEKNKAQSGLSYYSYIWYNAFNFQPELMSLLYNRKIVSWDDMLQGLRDRYKQFPSSRTLNNILISTCIAHDKKAFMKADSMIQGAIEPDIWPQGVEYQQCKKFVNNN</sequence>
<gene>
    <name evidence="2" type="ORF">BA086_14145</name>
</gene>
<reference evidence="2" key="1">
    <citation type="submission" date="2018-07" db="EMBL/GenBank/DDBJ databases">
        <authorList>
            <consortium name="GenomeTrakr network: Whole genome sequencing for foodborne pathogen traceback"/>
        </authorList>
    </citation>
    <scope>NUCLEOTIDE SEQUENCE [LARGE SCALE GENOMIC DNA]</scope>
    <source>
        <strain evidence="2">FDA00010322</strain>
    </source>
</reference>
<dbReference type="Pfam" id="PF13226">
    <property type="entry name" value="DUF4034"/>
    <property type="match status" value="1"/>
</dbReference>
<protein>
    <submittedName>
        <fullName evidence="2">DUF4034 domain-containing protein</fullName>
    </submittedName>
</protein>
<dbReference type="Proteomes" id="UP000885414">
    <property type="component" value="Unassembled WGS sequence"/>
</dbReference>
<organism evidence="2">
    <name type="scientific">Salmonella enterica</name>
    <name type="common">Salmonella choleraesuis</name>
    <dbReference type="NCBI Taxonomy" id="28901"/>
    <lineage>
        <taxon>Bacteria</taxon>
        <taxon>Pseudomonadati</taxon>
        <taxon>Pseudomonadota</taxon>
        <taxon>Gammaproteobacteria</taxon>
        <taxon>Enterobacterales</taxon>
        <taxon>Enterobacteriaceae</taxon>
        <taxon>Salmonella</taxon>
    </lineage>
</organism>
<evidence type="ECO:0000259" key="1">
    <source>
        <dbReference type="Pfam" id="PF13226"/>
    </source>
</evidence>
<evidence type="ECO:0000313" key="2">
    <source>
        <dbReference type="EMBL" id="MIV64196.1"/>
    </source>
</evidence>
<proteinExistence type="predicted"/>
<feature type="domain" description="DUF4034" evidence="1">
    <location>
        <begin position="17"/>
        <end position="157"/>
    </location>
</feature>
<accession>A0A402XFL9</accession>
<name>A0A402XFL9_SALER</name>
<dbReference type="AlphaFoldDB" id="A0A402XFL9"/>